<comment type="caution">
    <text evidence="2">The sequence shown here is derived from an EMBL/GenBank/DDBJ whole genome shotgun (WGS) entry which is preliminary data.</text>
</comment>
<dbReference type="SUPFAM" id="SSF53448">
    <property type="entry name" value="Nucleotide-diphospho-sugar transferases"/>
    <property type="match status" value="1"/>
</dbReference>
<proteinExistence type="predicted"/>
<organism evidence="2 3">
    <name type="scientific">Polarella glacialis</name>
    <name type="common">Dinoflagellate</name>
    <dbReference type="NCBI Taxonomy" id="89957"/>
    <lineage>
        <taxon>Eukaryota</taxon>
        <taxon>Sar</taxon>
        <taxon>Alveolata</taxon>
        <taxon>Dinophyceae</taxon>
        <taxon>Suessiales</taxon>
        <taxon>Suessiaceae</taxon>
        <taxon>Polarella</taxon>
    </lineage>
</organism>
<dbReference type="GO" id="GO:0016757">
    <property type="term" value="F:glycosyltransferase activity"/>
    <property type="evidence" value="ECO:0007669"/>
    <property type="project" value="InterPro"/>
</dbReference>
<dbReference type="InterPro" id="IPR050587">
    <property type="entry name" value="GNT1/Glycosyltrans_8"/>
</dbReference>
<evidence type="ECO:0008006" key="4">
    <source>
        <dbReference type="Google" id="ProtNLM"/>
    </source>
</evidence>
<feature type="region of interest" description="Disordered" evidence="1">
    <location>
        <begin position="549"/>
        <end position="634"/>
    </location>
</feature>
<feature type="compositionally biased region" description="Basic and acidic residues" evidence="1">
    <location>
        <begin position="606"/>
        <end position="618"/>
    </location>
</feature>
<accession>A0A813JKE6</accession>
<name>A0A813JKE6_POLGL</name>
<dbReference type="EMBL" id="CAJNNW010025735">
    <property type="protein sequence ID" value="CAE8679060.1"/>
    <property type="molecule type" value="Genomic_DNA"/>
</dbReference>
<dbReference type="Pfam" id="PF01501">
    <property type="entry name" value="Glyco_transf_8"/>
    <property type="match status" value="1"/>
</dbReference>
<dbReference type="InterPro" id="IPR002495">
    <property type="entry name" value="Glyco_trans_8"/>
</dbReference>
<dbReference type="AlphaFoldDB" id="A0A813JKE6"/>
<evidence type="ECO:0000313" key="2">
    <source>
        <dbReference type="EMBL" id="CAE8679060.1"/>
    </source>
</evidence>
<evidence type="ECO:0000313" key="3">
    <source>
        <dbReference type="Proteomes" id="UP000626109"/>
    </source>
</evidence>
<dbReference type="PANTHER" id="PTHR11183">
    <property type="entry name" value="GLYCOGENIN SUBFAMILY MEMBER"/>
    <property type="match status" value="1"/>
</dbReference>
<dbReference type="InterPro" id="IPR029044">
    <property type="entry name" value="Nucleotide-diphossugar_trans"/>
</dbReference>
<dbReference type="Proteomes" id="UP000626109">
    <property type="component" value="Unassembled WGS sequence"/>
</dbReference>
<dbReference type="Gene3D" id="3.90.550.10">
    <property type="entry name" value="Spore Coat Polysaccharide Biosynthesis Protein SpsA, Chain A"/>
    <property type="match status" value="1"/>
</dbReference>
<protein>
    <recommendedName>
        <fullName evidence="4">Hexosyltransferase</fullName>
    </recommendedName>
</protein>
<sequence length="804" mass="89288">AMAQISLATSRRSAVQALLRVAVQAASLLTKKHAAYLGIVLFFAVRRRLGFRKQEQAGRDTFRTRRCYAAQSPPAIQAQASSEQRVEGELRLQLTSCLAGSLKKMLQPRGNTSSSTLCLSDGTQHALPDKWSGFCSCCKRPVEVKLSTQPSEERVSRTAPQARGRFAYVICLWGSSKDYVLGALVLGHSIQRTGTRHSLVCLHASDVPLVYVDLLRKFWDCRQVDHVEVKAAKQLSTDDNIEESRFQKVFTKLRALELVDFEKVLVMDIDLLVMSNVDDLFQLQAPAALKRSMQRGYWRYRHGDEIDGRSFFQGANPGQDMSWGQGSGINAGVMLWSPDLEEFQAMQDELAEPGHPGHVRGNGPEQDYLSRYWADRPWRHISVENNFQLHHMFNALHPHIVDGAERVSVCKDHKSIRIVHYSGESSVKPWSRCLQEAWRWPERDQDEEYNLRFAGDLNAYLLWVVHDKEIWARMTRNTYPGSDLSGFRLGDDGVIYYKDKHGIEAPKETPQEAKEAAMAVMRYSLNAWFDALKSANQSLGEDLVETLKAAAPPPPLPAPSKPKWEGRGGGSSPWKDWKGGQGDGCTPSSASRPPSPCRVPTPSRGGPEDCPRPWDSERLASGSGGWEKASRNGWRGAGHLISGTGRAKFSEEKASALPRVSYGRSSGGWAFEEASRGEAAEDQVVVTCEATEHGFHVTFIGSDFHQVLEEENPGLFVKVRGKAARRLPLEDDDNATDLSAVQFWASGIEDNELVMMAVVGLPHRLLEEVLSVLKPLGAPQGPVLPTWRALAAVGSAGRGRTWEQ</sequence>
<reference evidence="2" key="1">
    <citation type="submission" date="2021-02" db="EMBL/GenBank/DDBJ databases">
        <authorList>
            <person name="Dougan E. K."/>
            <person name="Rhodes N."/>
            <person name="Thang M."/>
            <person name="Chan C."/>
        </authorList>
    </citation>
    <scope>NUCLEOTIDE SEQUENCE</scope>
</reference>
<feature type="compositionally biased region" description="Pro residues" evidence="1">
    <location>
        <begin position="551"/>
        <end position="560"/>
    </location>
</feature>
<evidence type="ECO:0000256" key="1">
    <source>
        <dbReference type="SAM" id="MobiDB-lite"/>
    </source>
</evidence>
<feature type="non-terminal residue" evidence="2">
    <location>
        <position position="804"/>
    </location>
</feature>
<feature type="non-terminal residue" evidence="2">
    <location>
        <position position="1"/>
    </location>
</feature>
<gene>
    <name evidence="2" type="ORF">PGLA2088_LOCUS21152</name>
</gene>